<dbReference type="InterPro" id="IPR023214">
    <property type="entry name" value="HAD_sf"/>
</dbReference>
<sequence>MANVIAIIWDFDKTLISEYMQTPIFEENQIDADTFWSEVNAFPKEMKDKHIRVNTDTCYLNFLIKYAKDGRFKGLNNSKLREYGKKLKFYNGIPEIFEKTKAIVEDNPKYKEYDIKVEHYIVSTGTAETIRGSLVSEYVEDIWGCELLEEDTAEGEKIISEVIYALDNTSKTRALFEINKGVGKRDGVEVNSKLPEEYRRVKFENMIYIADGPSDIPAFSLVNKGNGSTFAIYPKGDMKAFNQVEKMRKDGRINMYAEADYSEDTTAYMWICNKVKEYAERIYSSEKSKLERNTSSAPSHIT</sequence>
<dbReference type="AlphaFoldDB" id="A0A1H7PLV1"/>
<dbReference type="Gene3D" id="3.40.50.1000">
    <property type="entry name" value="HAD superfamily/HAD-like"/>
    <property type="match status" value="1"/>
</dbReference>
<dbReference type="InterPro" id="IPR036412">
    <property type="entry name" value="HAD-like_sf"/>
</dbReference>
<organism evidence="1 2">
    <name type="scientific">Ruminococcus albus</name>
    <dbReference type="NCBI Taxonomy" id="1264"/>
    <lineage>
        <taxon>Bacteria</taxon>
        <taxon>Bacillati</taxon>
        <taxon>Bacillota</taxon>
        <taxon>Clostridia</taxon>
        <taxon>Eubacteriales</taxon>
        <taxon>Oscillospiraceae</taxon>
        <taxon>Ruminococcus</taxon>
    </lineage>
</organism>
<name>A0A1H7PLV1_RUMAL</name>
<gene>
    <name evidence="1" type="ORF">SAMN05216469_12227</name>
</gene>
<dbReference type="SUPFAM" id="SSF56784">
    <property type="entry name" value="HAD-like"/>
    <property type="match status" value="1"/>
</dbReference>
<dbReference type="RefSeq" id="WP_074835852.1">
    <property type="nucleotide sequence ID" value="NZ_FOAT01000022.1"/>
</dbReference>
<reference evidence="1 2" key="1">
    <citation type="submission" date="2016-10" db="EMBL/GenBank/DDBJ databases">
        <authorList>
            <person name="de Groot N.N."/>
        </authorList>
    </citation>
    <scope>NUCLEOTIDE SEQUENCE [LARGE SCALE GENOMIC DNA]</scope>
    <source>
        <strain evidence="1 2">KH2T6</strain>
    </source>
</reference>
<dbReference type="Proteomes" id="UP000186015">
    <property type="component" value="Unassembled WGS sequence"/>
</dbReference>
<accession>A0A1H7PLV1</accession>
<proteinExistence type="predicted"/>
<evidence type="ECO:0008006" key="3">
    <source>
        <dbReference type="Google" id="ProtNLM"/>
    </source>
</evidence>
<dbReference type="EMBL" id="FOAT01000022">
    <property type="protein sequence ID" value="SEL36047.1"/>
    <property type="molecule type" value="Genomic_DNA"/>
</dbReference>
<evidence type="ECO:0000313" key="2">
    <source>
        <dbReference type="Proteomes" id="UP000186015"/>
    </source>
</evidence>
<evidence type="ECO:0000313" key="1">
    <source>
        <dbReference type="EMBL" id="SEL36047.1"/>
    </source>
</evidence>
<protein>
    <recommendedName>
        <fullName evidence="3">Haloacid dehalogenase-like hydrolase</fullName>
    </recommendedName>
</protein>
<dbReference type="OrthoDB" id="9785423at2"/>